<dbReference type="SUPFAM" id="SSF51126">
    <property type="entry name" value="Pectin lyase-like"/>
    <property type="match status" value="1"/>
</dbReference>
<gene>
    <name evidence="4" type="ordered locus">Adeh_4285</name>
</gene>
<evidence type="ECO:0000313" key="5">
    <source>
        <dbReference type="Proteomes" id="UP000001935"/>
    </source>
</evidence>
<evidence type="ECO:0000259" key="3">
    <source>
        <dbReference type="Pfam" id="PF12708"/>
    </source>
</evidence>
<dbReference type="Pfam" id="PF12708">
    <property type="entry name" value="Pect-lyase_RHGA_epim"/>
    <property type="match status" value="1"/>
</dbReference>
<reference evidence="4" key="1">
    <citation type="submission" date="2006-01" db="EMBL/GenBank/DDBJ databases">
        <title>Complete sequence of Anaeromyxobacter dehalogenans 2CP-C.</title>
        <authorList>
            <consortium name="US DOE Joint Genome Institute"/>
            <person name="Copeland A."/>
            <person name="Lucas S."/>
            <person name="Lapidus A."/>
            <person name="Barry K."/>
            <person name="Detter J.C."/>
            <person name="Glavina T."/>
            <person name="Hammon N."/>
            <person name="Israni S."/>
            <person name="Pitluck S."/>
            <person name="Brettin T."/>
            <person name="Bruce D."/>
            <person name="Han C."/>
            <person name="Tapia R."/>
            <person name="Gilna P."/>
            <person name="Kiss H."/>
            <person name="Schmutz J."/>
            <person name="Larimer F."/>
            <person name="Land M."/>
            <person name="Kyrpides N."/>
            <person name="Anderson I."/>
            <person name="Sanford R.A."/>
            <person name="Ritalahti K.M."/>
            <person name="Thomas H.S."/>
            <person name="Kirby J.R."/>
            <person name="Zhulin I.B."/>
            <person name="Loeffler F.E."/>
            <person name="Richardson P."/>
        </authorList>
    </citation>
    <scope>NUCLEOTIDE SEQUENCE</scope>
    <source>
        <strain evidence="4">2CP-C</strain>
    </source>
</reference>
<feature type="signal peptide" evidence="2">
    <location>
        <begin position="1"/>
        <end position="26"/>
    </location>
</feature>
<dbReference type="InterPro" id="IPR011050">
    <property type="entry name" value="Pectin_lyase_fold/virulence"/>
</dbReference>
<organism evidence="4 5">
    <name type="scientific">Anaeromyxobacter dehalogenans (strain 2CP-C)</name>
    <dbReference type="NCBI Taxonomy" id="290397"/>
    <lineage>
        <taxon>Bacteria</taxon>
        <taxon>Pseudomonadati</taxon>
        <taxon>Myxococcota</taxon>
        <taxon>Myxococcia</taxon>
        <taxon>Myxococcales</taxon>
        <taxon>Cystobacterineae</taxon>
        <taxon>Anaeromyxobacteraceae</taxon>
        <taxon>Anaeromyxobacter</taxon>
    </lineage>
</organism>
<dbReference type="EMBL" id="CP000251">
    <property type="protein sequence ID" value="ABC84049.1"/>
    <property type="molecule type" value="Genomic_DNA"/>
</dbReference>
<evidence type="ECO:0000256" key="1">
    <source>
        <dbReference type="SAM" id="MobiDB-lite"/>
    </source>
</evidence>
<feature type="region of interest" description="Disordered" evidence="1">
    <location>
        <begin position="534"/>
        <end position="557"/>
    </location>
</feature>
<feature type="chain" id="PRO_5004210086" description="Rhamnogalacturonase A/B/Epimerase-like pectate lyase domain-containing protein" evidence="2">
    <location>
        <begin position="27"/>
        <end position="557"/>
    </location>
</feature>
<dbReference type="Gene3D" id="2.160.20.10">
    <property type="entry name" value="Single-stranded right-handed beta-helix, Pectin lyase-like"/>
    <property type="match status" value="1"/>
</dbReference>
<dbReference type="HOGENOM" id="CLU_488894_0_0_7"/>
<evidence type="ECO:0000256" key="2">
    <source>
        <dbReference type="SAM" id="SignalP"/>
    </source>
</evidence>
<protein>
    <recommendedName>
        <fullName evidence="3">Rhamnogalacturonase A/B/Epimerase-like pectate lyase domain-containing protein</fullName>
    </recommendedName>
</protein>
<sequence>MRDLPAASYRSRAWVLALLIPGCVLAAGNEPPSGQNTNCAAATPARAQAFSVVDYGAVPSDGEDDFPAFDAARRAASAEGHGLIRIPAGVWDLSRTVASEASNVNFAGDGPGATVVRAMAPFEGSALFVLGRKQGAPCVQTANVTTVQLKSLTLDGNAQAVTGFEAYGLRDGSAFEDVVVRNQHTVPGVATNQSCNLGGAADVYQNQGVQFRNVWVIGGPWVRSAAWLLDGLFESQVIGGGARGMSSTSSSHAAGFAIGTRAGVQGLTLLGASVTMIKDSGNGSARTNAGIRYGEWVRNSRDIGTTFEGITGAAVSFEGGRASGSSLPFNVQSLQPRLYMNARGQPDGFGRNTDYFMNPAIQFGVASDCRAGPIVAYAPWKTWVRFDGRASAGQQRNSAEVSLGPMDPSHVAVSSVVSFDEAAASTNWVDGVGFAGREHWTVTLGPATVVMQQGTLRKQLQQHAPGRSGPARDEGVLRVVDADGAALLEVGGDRPAVSPKAPPAFDSAWNGSVPLLLGQYRFWVDASGRLRVKRGRPSGDTDGTVIGDQYGTETIRP</sequence>
<name>Q2IHJ2_ANADE</name>
<dbReference type="AlphaFoldDB" id="Q2IHJ2"/>
<feature type="domain" description="Rhamnogalacturonase A/B/Epimerase-like pectate lyase" evidence="3">
    <location>
        <begin position="50"/>
        <end position="182"/>
    </location>
</feature>
<accession>Q2IHJ2</accession>
<keyword evidence="2" id="KW-0732">Signal</keyword>
<dbReference type="InterPro" id="IPR012334">
    <property type="entry name" value="Pectin_lyas_fold"/>
</dbReference>
<evidence type="ECO:0000313" key="4">
    <source>
        <dbReference type="EMBL" id="ABC84049.1"/>
    </source>
</evidence>
<dbReference type="Proteomes" id="UP000001935">
    <property type="component" value="Chromosome"/>
</dbReference>
<proteinExistence type="predicted"/>
<dbReference type="KEGG" id="ade:Adeh_4285"/>
<dbReference type="InterPro" id="IPR024535">
    <property type="entry name" value="RHGA/B-epi-like_pectate_lyase"/>
</dbReference>